<evidence type="ECO:0000313" key="3">
    <source>
        <dbReference type="Proteomes" id="UP000588586"/>
    </source>
</evidence>
<dbReference type="RefSeq" id="WP_171242326.1">
    <property type="nucleotide sequence ID" value="NZ_JABEPQ010000001.1"/>
</dbReference>
<dbReference type="EMBL" id="JABEPQ010000001">
    <property type="protein sequence ID" value="NNM45288.1"/>
    <property type="molecule type" value="Genomic_DNA"/>
</dbReference>
<dbReference type="InterPro" id="IPR051276">
    <property type="entry name" value="Saccharopine_DH-like_oxidrdct"/>
</dbReference>
<gene>
    <name evidence="2" type="ORF">HJG52_04625</name>
</gene>
<comment type="caution">
    <text evidence="2">The sequence shown here is derived from an EMBL/GenBank/DDBJ whole genome shotgun (WGS) entry which is preliminary data.</text>
</comment>
<evidence type="ECO:0000313" key="2">
    <source>
        <dbReference type="EMBL" id="NNM45288.1"/>
    </source>
</evidence>
<dbReference type="Proteomes" id="UP000588586">
    <property type="component" value="Unassembled WGS sequence"/>
</dbReference>
<reference evidence="2 3" key="1">
    <citation type="submission" date="2020-04" db="EMBL/GenBank/DDBJ databases">
        <title>Knoellia sp. isolate from air conditioner.</title>
        <authorList>
            <person name="Chea S."/>
            <person name="Kim D.-U."/>
        </authorList>
    </citation>
    <scope>NUCLEOTIDE SEQUENCE [LARGE SCALE GENOMIC DNA]</scope>
    <source>
        <strain evidence="2 3">DB2414S</strain>
    </source>
</reference>
<dbReference type="Pfam" id="PF03435">
    <property type="entry name" value="Sacchrp_dh_NADP"/>
    <property type="match status" value="1"/>
</dbReference>
<proteinExistence type="predicted"/>
<keyword evidence="3" id="KW-1185">Reference proteome</keyword>
<dbReference type="InterPro" id="IPR005097">
    <property type="entry name" value="Sacchrp_dh_NADP-bd"/>
</dbReference>
<accession>A0A849HCZ5</accession>
<dbReference type="InterPro" id="IPR036291">
    <property type="entry name" value="NAD(P)-bd_dom_sf"/>
</dbReference>
<dbReference type="GO" id="GO:0005886">
    <property type="term" value="C:plasma membrane"/>
    <property type="evidence" value="ECO:0007669"/>
    <property type="project" value="TreeGrafter"/>
</dbReference>
<dbReference type="GO" id="GO:0009247">
    <property type="term" value="P:glycolipid biosynthetic process"/>
    <property type="evidence" value="ECO:0007669"/>
    <property type="project" value="TreeGrafter"/>
</dbReference>
<dbReference type="AlphaFoldDB" id="A0A849HCZ5"/>
<feature type="domain" description="Saccharopine dehydrogenase NADP binding" evidence="1">
    <location>
        <begin position="10"/>
        <end position="112"/>
    </location>
</feature>
<dbReference type="PANTHER" id="PTHR12286:SF5">
    <property type="entry name" value="SACCHAROPINE DEHYDROGENASE-LIKE OXIDOREDUCTASE"/>
    <property type="match status" value="1"/>
</dbReference>
<name>A0A849HCZ5_9MICO</name>
<evidence type="ECO:0000259" key="1">
    <source>
        <dbReference type="Pfam" id="PF03435"/>
    </source>
</evidence>
<dbReference type="PANTHER" id="PTHR12286">
    <property type="entry name" value="SACCHAROPINE DEHYDROGENASE-LIKE OXIDOREDUCTASE"/>
    <property type="match status" value="1"/>
</dbReference>
<protein>
    <submittedName>
        <fullName evidence="2">Enoyl-ACP reductase</fullName>
    </submittedName>
</protein>
<dbReference type="Gene3D" id="3.40.50.720">
    <property type="entry name" value="NAD(P)-binding Rossmann-like Domain"/>
    <property type="match status" value="1"/>
</dbReference>
<dbReference type="SUPFAM" id="SSF51735">
    <property type="entry name" value="NAD(P)-binding Rossmann-fold domains"/>
    <property type="match status" value="1"/>
</dbReference>
<organism evidence="2 3">
    <name type="scientific">Knoellia koreensis</name>
    <dbReference type="NCBI Taxonomy" id="2730921"/>
    <lineage>
        <taxon>Bacteria</taxon>
        <taxon>Bacillati</taxon>
        <taxon>Actinomycetota</taxon>
        <taxon>Actinomycetes</taxon>
        <taxon>Micrococcales</taxon>
        <taxon>Intrasporangiaceae</taxon>
        <taxon>Knoellia</taxon>
    </lineage>
</organism>
<sequence length="411" mass="43079">MSTLREHDLVVFGATGFVGKLLAGYLAEHAPAGARIALAGRSRERLEAVRAGLPGAAREWPVLVADAADAKALADLAASTTAVVTTVGPYLKYGLPLARACAEAGTHYADLTGEVLFVRRLADELHRTALASGARIVNACGYDSIPSDLGVLLLHERAEADGAGDLGDTTLLARMKGGFSGGTIDSSRTQVDAVMADRSLMKVVLDPYAVSPDRASEPDLGSERDNRSVFVDADTGQWVGPFVMAAFNTRIVRRSNALAGHAYGRRFRYRELAAYGRGVKGRLRALAMTAALGAAMAGMANERTRPVIDRFAPKPGEGPSEEARAAGWFQMKIRTTTSSGRRYLSTVAGQGDPGYAATAVMLGESALALALDGERLPAVAGVLTPATAMGDVLVERLRAAGLTLAVEELTA</sequence>